<reference evidence="2" key="1">
    <citation type="journal article" date="2020" name="mSystems">
        <title>Genome- and Community-Level Interaction Insights into Carbon Utilization and Element Cycling Functions of Hydrothermarchaeota in Hydrothermal Sediment.</title>
        <authorList>
            <person name="Zhou Z."/>
            <person name="Liu Y."/>
            <person name="Xu W."/>
            <person name="Pan J."/>
            <person name="Luo Z.H."/>
            <person name="Li M."/>
        </authorList>
    </citation>
    <scope>NUCLEOTIDE SEQUENCE [LARGE SCALE GENOMIC DNA]</scope>
    <source>
        <strain evidence="2">SpSt-732</strain>
    </source>
</reference>
<dbReference type="GO" id="GO:0008939">
    <property type="term" value="F:nicotinate-nucleotide-dimethylbenzimidazole phosphoribosyltransferase activity"/>
    <property type="evidence" value="ECO:0007669"/>
    <property type="project" value="InterPro"/>
</dbReference>
<proteinExistence type="inferred from homology"/>
<dbReference type="Gene3D" id="3.40.50.10210">
    <property type="match status" value="1"/>
</dbReference>
<dbReference type="HAMAP" id="MF_01086">
    <property type="entry name" value="UPF0284"/>
    <property type="match status" value="1"/>
</dbReference>
<dbReference type="AlphaFoldDB" id="A0A7C4BB50"/>
<sequence length="367" mass="39189">MFEVIDFSHSWRGFADDIGHRYTLFVYFIASSKTSTIPGISIAGASPEQTLYTPTLDVEYLVLGKPKTVDVIPITPEGIPTPAIITRSALSLTKASHLVVDCGAFRRPAMPVIALPHAVVGGRIDVENALPEGYGEKLFRDGETLGRALASANSLLIAGESMPGGTTTAMAIMEALGFNAIGRVSSASPSNPTKLKEDVLRKALTRYGREIPVKNVFEAVEVFGDPLHISIAGFVSGAIEKDSKVILAGGTQMCSVLAILKRLGLNLSGRVAIGTTKWIVSDRSSDIVGLVKDIAPEVPIAYTLLSFDDAPFAGLRYYERGYVKEGVGAGGTVVTSQLVWGLPLATVKEVIYREYERIAGLGYVKKS</sequence>
<dbReference type="PANTHER" id="PTHR38811:SF1">
    <property type="entry name" value="UPF0284 PROTEIN SLL1500"/>
    <property type="match status" value="1"/>
</dbReference>
<dbReference type="SUPFAM" id="SSF52733">
    <property type="entry name" value="Nicotinate mononucleotide:5,6-dimethylbenzimidazole phosphoribosyltransferase (CobT)"/>
    <property type="match status" value="1"/>
</dbReference>
<dbReference type="EMBL" id="DTFF01000013">
    <property type="protein sequence ID" value="HGI87061.1"/>
    <property type="molecule type" value="Genomic_DNA"/>
</dbReference>
<dbReference type="NCBIfam" id="NF003372">
    <property type="entry name" value="PRK04447.1-5"/>
    <property type="match status" value="1"/>
</dbReference>
<dbReference type="CDD" id="cd02439">
    <property type="entry name" value="DMB-PRT_CobT"/>
    <property type="match status" value="1"/>
</dbReference>
<accession>A0A7C4BB50</accession>
<dbReference type="Pfam" id="PF02277">
    <property type="entry name" value="DBI_PRT"/>
    <property type="match status" value="1"/>
</dbReference>
<dbReference type="InterPro" id="IPR003200">
    <property type="entry name" value="Nict_dMeBzImd_PRibTrfase"/>
</dbReference>
<dbReference type="InterPro" id="IPR036087">
    <property type="entry name" value="Nict_dMeBzImd_PRibTrfase_sf"/>
</dbReference>
<comment type="caution">
    <text evidence="2">The sequence shown here is derived from an EMBL/GenBank/DDBJ whole genome shotgun (WGS) entry which is preliminary data.</text>
</comment>
<evidence type="ECO:0000256" key="1">
    <source>
        <dbReference type="HAMAP-Rule" id="MF_01086"/>
    </source>
</evidence>
<dbReference type="NCBIfam" id="TIGR00303">
    <property type="entry name" value="nicotinate mononucleotide-dependent phosphoribosyltransferase CobT"/>
    <property type="match status" value="1"/>
</dbReference>
<comment type="similarity">
    <text evidence="1">Belongs to the UPF0284 family.</text>
</comment>
<name>A0A7C4BB50_9CREN</name>
<organism evidence="2">
    <name type="scientific">Ignisphaera aggregans</name>
    <dbReference type="NCBI Taxonomy" id="334771"/>
    <lineage>
        <taxon>Archaea</taxon>
        <taxon>Thermoproteota</taxon>
        <taxon>Thermoprotei</taxon>
        <taxon>Desulfurococcales</taxon>
        <taxon>Desulfurococcaceae</taxon>
        <taxon>Ignisphaera</taxon>
    </lineage>
</organism>
<protein>
    <recommendedName>
        <fullName evidence="1">UPF0284 protein ENV14_01485</fullName>
    </recommendedName>
</protein>
<dbReference type="PANTHER" id="PTHR38811">
    <property type="match status" value="1"/>
</dbReference>
<dbReference type="InterPro" id="IPR002805">
    <property type="entry name" value="Nict_dMeBzImd_PRibTrfase_arc"/>
</dbReference>
<evidence type="ECO:0000313" key="2">
    <source>
        <dbReference type="EMBL" id="HGI87061.1"/>
    </source>
</evidence>
<gene>
    <name evidence="2" type="ORF">ENV14_01485</name>
</gene>